<feature type="domain" description="HTH CENPB-type" evidence="5">
    <location>
        <begin position="61"/>
        <end position="136"/>
    </location>
</feature>
<dbReference type="InterPro" id="IPR050863">
    <property type="entry name" value="CenT-Element_Derived"/>
</dbReference>
<dbReference type="GO" id="GO:0003677">
    <property type="term" value="F:DNA binding"/>
    <property type="evidence" value="ECO:0007669"/>
    <property type="project" value="UniProtKB-KW"/>
</dbReference>
<proteinExistence type="predicted"/>
<evidence type="ECO:0000256" key="3">
    <source>
        <dbReference type="ARBA" id="ARBA00023242"/>
    </source>
</evidence>
<keyword evidence="3" id="KW-0539">Nucleus</keyword>
<dbReference type="PROSITE" id="PS51253">
    <property type="entry name" value="HTH_CENPB"/>
    <property type="match status" value="1"/>
</dbReference>
<reference evidence="6 7" key="1">
    <citation type="submission" date="2015-04" db="EMBL/GenBank/DDBJ databases">
        <title>Lasius niger genome sequencing.</title>
        <authorList>
            <person name="Konorov E.A."/>
            <person name="Nikitin M.A."/>
            <person name="Kirill M.V."/>
            <person name="Chang P."/>
        </authorList>
    </citation>
    <scope>NUCLEOTIDE SEQUENCE [LARGE SCALE GENOMIC DNA]</scope>
    <source>
        <tissue evidence="6">Whole</tissue>
    </source>
</reference>
<gene>
    <name evidence="6" type="ORF">RF55_11167</name>
</gene>
<dbReference type="InterPro" id="IPR006600">
    <property type="entry name" value="HTH_CenpB_DNA-bd_dom"/>
</dbReference>
<comment type="caution">
    <text evidence="6">The sequence shown here is derived from an EMBL/GenBank/DDBJ whole genome shotgun (WGS) entry which is preliminary data.</text>
</comment>
<organism evidence="6 7">
    <name type="scientific">Lasius niger</name>
    <name type="common">Black garden ant</name>
    <dbReference type="NCBI Taxonomy" id="67767"/>
    <lineage>
        <taxon>Eukaryota</taxon>
        <taxon>Metazoa</taxon>
        <taxon>Ecdysozoa</taxon>
        <taxon>Arthropoda</taxon>
        <taxon>Hexapoda</taxon>
        <taxon>Insecta</taxon>
        <taxon>Pterygota</taxon>
        <taxon>Neoptera</taxon>
        <taxon>Endopterygota</taxon>
        <taxon>Hymenoptera</taxon>
        <taxon>Apocrita</taxon>
        <taxon>Aculeata</taxon>
        <taxon>Formicoidea</taxon>
        <taxon>Formicidae</taxon>
        <taxon>Formicinae</taxon>
        <taxon>Lasius</taxon>
        <taxon>Lasius</taxon>
    </lineage>
</organism>
<name>A0A0J7N979_LASNI</name>
<keyword evidence="2" id="KW-0238">DNA-binding</keyword>
<evidence type="ECO:0000259" key="5">
    <source>
        <dbReference type="PROSITE" id="PS51253"/>
    </source>
</evidence>
<feature type="region of interest" description="Disordered" evidence="4">
    <location>
        <begin position="346"/>
        <end position="368"/>
    </location>
</feature>
<keyword evidence="7" id="KW-1185">Reference proteome</keyword>
<dbReference type="GO" id="GO:0005634">
    <property type="term" value="C:nucleus"/>
    <property type="evidence" value="ECO:0007669"/>
    <property type="project" value="UniProtKB-SubCell"/>
</dbReference>
<dbReference type="STRING" id="67767.A0A0J7N979"/>
<evidence type="ECO:0000313" key="7">
    <source>
        <dbReference type="Proteomes" id="UP000036403"/>
    </source>
</evidence>
<dbReference type="PANTHER" id="PTHR19303:SF74">
    <property type="entry name" value="POGO TRANSPOSABLE ELEMENT WITH KRAB DOMAIN"/>
    <property type="match status" value="1"/>
</dbReference>
<dbReference type="AlphaFoldDB" id="A0A0J7N979"/>
<dbReference type="PaxDb" id="67767-A0A0J7N979"/>
<dbReference type="EMBL" id="LBMM01008012">
    <property type="protein sequence ID" value="KMQ89220.1"/>
    <property type="molecule type" value="Genomic_DNA"/>
</dbReference>
<accession>A0A0J7N979</accession>
<dbReference type="InterPro" id="IPR009057">
    <property type="entry name" value="Homeodomain-like_sf"/>
</dbReference>
<comment type="subcellular location">
    <subcellularLocation>
        <location evidence="1">Nucleus</location>
    </subcellularLocation>
</comment>
<evidence type="ECO:0000256" key="4">
    <source>
        <dbReference type="SAM" id="MobiDB-lite"/>
    </source>
</evidence>
<evidence type="ECO:0000313" key="6">
    <source>
        <dbReference type="EMBL" id="KMQ89220.1"/>
    </source>
</evidence>
<evidence type="ECO:0000256" key="1">
    <source>
        <dbReference type="ARBA" id="ARBA00004123"/>
    </source>
</evidence>
<dbReference type="SUPFAM" id="SSF46689">
    <property type="entry name" value="Homeodomain-like"/>
    <property type="match status" value="1"/>
</dbReference>
<sequence length="546" mass="62527">MEKGKKSQVKKKSKQNMNYNDQTMKLALQQISEGMSVSSASKAFGIPRTTLQDKKFGRHQRSVGAPTILTQDEEKVFTNWIVELGKQGFPVTKDQLLYIVSKYMAENGRINYFKDGIPGRRWYEGFLNRHKEISKRVPQNLSTARANISEEGVRNWHAKIKNFFEEYGDLKQVLTCPNRIFNCDETAFYLCPKDKFILAKKGSKQIYSRTTNDEKECLTVLIGASATGCLIPPLTLFPYKRMPQNIVAKMPKNWGIGRTDSGWMTCEPMDVSLFHPLKSEWKKIIHEWRINNNGERLKREDFSGLVKKCLQRAAKPETIRNGFRICGLYSFDVNAVPFEKLLKTTADDSEKTESEESEPREKNEEDNRSILSFIESTIGVERLEEFKRCEKDQWNGQTKDEENNQQKHNTTLEANINFSALELDENFAANGVIDLDINADGSVVISTPKSSCADTLQIFQQFDDSPISNLTEQRDENANNLENFDKQTPITKKKRIPSPFKNALFWPDTPVSTTKSGKVKRKITPSVAVADEFMAYQIKLKNEKDE</sequence>
<dbReference type="Pfam" id="PF05225">
    <property type="entry name" value="HTH_psq"/>
    <property type="match status" value="1"/>
</dbReference>
<dbReference type="Gene3D" id="1.10.10.60">
    <property type="entry name" value="Homeodomain-like"/>
    <property type="match status" value="1"/>
</dbReference>
<dbReference type="OrthoDB" id="7697906at2759"/>
<dbReference type="PANTHER" id="PTHR19303">
    <property type="entry name" value="TRANSPOSON"/>
    <property type="match status" value="1"/>
</dbReference>
<evidence type="ECO:0000256" key="2">
    <source>
        <dbReference type="ARBA" id="ARBA00023125"/>
    </source>
</evidence>
<protein>
    <submittedName>
        <fullName evidence="6">Tigger transposable element-derived protein 6-like protein</fullName>
    </submittedName>
</protein>
<dbReference type="Proteomes" id="UP000036403">
    <property type="component" value="Unassembled WGS sequence"/>
</dbReference>
<dbReference type="InterPro" id="IPR007889">
    <property type="entry name" value="HTH_Psq"/>
</dbReference>